<dbReference type="EMBL" id="RMVG01000021">
    <property type="protein sequence ID" value="RPD94622.1"/>
    <property type="molecule type" value="Genomic_DNA"/>
</dbReference>
<dbReference type="InterPro" id="IPR010349">
    <property type="entry name" value="Asparaginase_II"/>
</dbReference>
<evidence type="ECO:0000313" key="2">
    <source>
        <dbReference type="Proteomes" id="UP000281332"/>
    </source>
</evidence>
<protein>
    <submittedName>
        <fullName evidence="1">Asparaginase</fullName>
    </submittedName>
</protein>
<keyword evidence="2" id="KW-1185">Reference proteome</keyword>
<reference evidence="1 2" key="1">
    <citation type="submission" date="2018-11" db="EMBL/GenBank/DDBJ databases">
        <title>Whole genome sequencing of Pantoea sp. RIT388.</title>
        <authorList>
            <person name="Gan H.M."/>
            <person name="Hudson A.O."/>
        </authorList>
    </citation>
    <scope>NUCLEOTIDE SEQUENCE [LARGE SCALE GENOMIC DNA]</scope>
    <source>
        <strain evidence="1 2">RIT388</strain>
    </source>
</reference>
<dbReference type="OrthoDB" id="9780674at2"/>
<dbReference type="Proteomes" id="UP000281332">
    <property type="component" value="Unassembled WGS sequence"/>
</dbReference>
<dbReference type="PANTHER" id="PTHR42110:SF1">
    <property type="entry name" value="L-ASPARAGINASE, PUTATIVE (AFU_ORTHOLOGUE AFUA_3G11890)-RELATED"/>
    <property type="match status" value="1"/>
</dbReference>
<gene>
    <name evidence="1" type="ORF">BBB56_20150</name>
</gene>
<sequence length="354" mass="38316">MRDYDNTAMITYRGASVENTHQAHICVTDADGNILFYLGDPHRKTLARSAAKPMQTLAILESGAAEQYAFSDAEIALMCASHSSEQQHLTLAKSLLCRTGLAESDMQCGGHPALSDVVNRAWIKTDYAPTALCNNCSGKHIGMLAGAVSLTGSTDNYHLPEHVMQRRVRDVVSDICKLDETDVAWATDGCNLPAPAFSLDRLAFSYATLASCADKDAHPDPADKRAALYARIFRAMSSYPELVGGEGRFCTELMSICEGQLVGKLGADACYGIALRESDATRKAGAKGAVGIAFKLEDGNIDAMYSVICEALLRLGFLSDKQALALNHFHHPAMVNTMSETTGHREFPFTLRRS</sequence>
<proteinExistence type="predicted"/>
<dbReference type="RefSeq" id="WP_123802685.1">
    <property type="nucleotide sequence ID" value="NZ_RMVG01000021.1"/>
</dbReference>
<comment type="caution">
    <text evidence="1">The sequence shown here is derived from an EMBL/GenBank/DDBJ whole genome shotgun (WGS) entry which is preliminary data.</text>
</comment>
<name>A0A3N4NE35_9GAMM</name>
<accession>A0A3N4NE35</accession>
<dbReference type="AlphaFoldDB" id="A0A3N4NE35"/>
<dbReference type="PANTHER" id="PTHR42110">
    <property type="entry name" value="L-ASPARAGINASE, PUTATIVE (AFU_ORTHOLOGUE AFUA_3G11890)-RELATED"/>
    <property type="match status" value="1"/>
</dbReference>
<evidence type="ECO:0000313" key="1">
    <source>
        <dbReference type="EMBL" id="RPD94622.1"/>
    </source>
</evidence>
<organism evidence="1 2">
    <name type="scientific">Candidatus Pantoea deserta</name>
    <dbReference type="NCBI Taxonomy" id="1869313"/>
    <lineage>
        <taxon>Bacteria</taxon>
        <taxon>Pseudomonadati</taxon>
        <taxon>Pseudomonadota</taxon>
        <taxon>Gammaproteobacteria</taxon>
        <taxon>Enterobacterales</taxon>
        <taxon>Erwiniaceae</taxon>
        <taxon>Pantoea</taxon>
    </lineage>
</organism>
<dbReference type="Pfam" id="PF06089">
    <property type="entry name" value="Asparaginase_II"/>
    <property type="match status" value="1"/>
</dbReference>